<keyword evidence="1" id="KW-0472">Membrane</keyword>
<organism evidence="2 3">
    <name type="scientific">Aspergillus ruber (strain CBS 135680)</name>
    <dbReference type="NCBI Taxonomy" id="1388766"/>
    <lineage>
        <taxon>Eukaryota</taxon>
        <taxon>Fungi</taxon>
        <taxon>Dikarya</taxon>
        <taxon>Ascomycota</taxon>
        <taxon>Pezizomycotina</taxon>
        <taxon>Eurotiomycetes</taxon>
        <taxon>Eurotiomycetidae</taxon>
        <taxon>Eurotiales</taxon>
        <taxon>Aspergillaceae</taxon>
        <taxon>Aspergillus</taxon>
        <taxon>Aspergillus subgen. Aspergillus</taxon>
    </lineage>
</organism>
<evidence type="ECO:0000313" key="2">
    <source>
        <dbReference type="EMBL" id="EYE93098.1"/>
    </source>
</evidence>
<evidence type="ECO:0000313" key="3">
    <source>
        <dbReference type="Proteomes" id="UP000019804"/>
    </source>
</evidence>
<gene>
    <name evidence="2" type="ORF">EURHEDRAFT_164768</name>
</gene>
<protein>
    <submittedName>
        <fullName evidence="2">Uncharacterized protein</fullName>
    </submittedName>
</protein>
<dbReference type="GeneID" id="63692944"/>
<accession>A0A017S7V6</accession>
<dbReference type="RefSeq" id="XP_040636786.1">
    <property type="nucleotide sequence ID" value="XM_040777820.1"/>
</dbReference>
<reference evidence="3" key="1">
    <citation type="journal article" date="2014" name="Nat. Commun.">
        <title>Genomic adaptations of the halophilic Dead Sea filamentous fungus Eurotium rubrum.</title>
        <authorList>
            <person name="Kis-Papo T."/>
            <person name="Weig A.R."/>
            <person name="Riley R."/>
            <person name="Persoh D."/>
            <person name="Salamov A."/>
            <person name="Sun H."/>
            <person name="Lipzen A."/>
            <person name="Wasser S.P."/>
            <person name="Rambold G."/>
            <person name="Grigoriev I.V."/>
            <person name="Nevo E."/>
        </authorList>
    </citation>
    <scope>NUCLEOTIDE SEQUENCE [LARGE SCALE GENOMIC DNA]</scope>
    <source>
        <strain evidence="3">CBS 135680</strain>
    </source>
</reference>
<name>A0A017S7V6_ASPRC</name>
<keyword evidence="1" id="KW-1133">Transmembrane helix</keyword>
<dbReference type="Proteomes" id="UP000019804">
    <property type="component" value="Unassembled WGS sequence"/>
</dbReference>
<dbReference type="HOGENOM" id="CLU_2867286_0_0_1"/>
<evidence type="ECO:0000256" key="1">
    <source>
        <dbReference type="SAM" id="Phobius"/>
    </source>
</evidence>
<proteinExistence type="predicted"/>
<keyword evidence="3" id="KW-1185">Reference proteome</keyword>
<feature type="transmembrane region" description="Helical" evidence="1">
    <location>
        <begin position="27"/>
        <end position="44"/>
    </location>
</feature>
<dbReference type="EMBL" id="KK088433">
    <property type="protein sequence ID" value="EYE93098.1"/>
    <property type="molecule type" value="Genomic_DNA"/>
</dbReference>
<dbReference type="AlphaFoldDB" id="A0A017S7V6"/>
<keyword evidence="1" id="KW-0812">Transmembrane</keyword>
<feature type="transmembrane region" description="Helical" evidence="1">
    <location>
        <begin position="5"/>
        <end position="21"/>
    </location>
</feature>
<sequence length="64" mass="7771">MVYTCLFFCVIFLMFNMSYILVSDCLYFFVLFLFWRFLGWFSFVKRSVMFHVMSMDSEGVDVVD</sequence>